<feature type="binding site" evidence="11">
    <location>
        <position position="184"/>
    </location>
    <ligand>
        <name>alpha-D-mannose 1-phosphate</name>
        <dbReference type="ChEBI" id="CHEBI:58409"/>
    </ligand>
</feature>
<dbReference type="NCBIfam" id="TIGR01484">
    <property type="entry name" value="HAD-SF-IIB"/>
    <property type="match status" value="1"/>
</dbReference>
<comment type="subcellular location">
    <subcellularLocation>
        <location evidence="1 13">Cytoplasm</location>
    </subcellularLocation>
</comment>
<dbReference type="GO" id="GO:0046872">
    <property type="term" value="F:metal ion binding"/>
    <property type="evidence" value="ECO:0007669"/>
    <property type="project" value="UniProtKB-KW"/>
</dbReference>
<protein>
    <recommendedName>
        <fullName evidence="5 13">Phosphomannomutase</fullName>
        <ecNumber evidence="5 13">5.4.2.8</ecNumber>
    </recommendedName>
</protein>
<feature type="binding site" evidence="12">
    <location>
        <position position="17"/>
    </location>
    <ligand>
        <name>Mg(2+)</name>
        <dbReference type="ChEBI" id="CHEBI:18420"/>
        <label>1</label>
    </ligand>
</feature>
<dbReference type="EMBL" id="HBEZ01053469">
    <property type="protein sequence ID" value="CAD8655702.1"/>
    <property type="molecule type" value="Transcribed_RNA"/>
</dbReference>
<evidence type="ECO:0000256" key="11">
    <source>
        <dbReference type="PIRSR" id="PIRSR605002-2"/>
    </source>
</evidence>
<evidence type="ECO:0000256" key="10">
    <source>
        <dbReference type="PIRSR" id="PIRSR605002-1"/>
    </source>
</evidence>
<evidence type="ECO:0000256" key="13">
    <source>
        <dbReference type="RuleBase" id="RU361118"/>
    </source>
</evidence>
<feature type="binding site" evidence="11">
    <location>
        <position position="137"/>
    </location>
    <ligand>
        <name>alpha-D-mannose 1-phosphate</name>
        <dbReference type="ChEBI" id="CHEBI:58409"/>
    </ligand>
</feature>
<evidence type="ECO:0000256" key="1">
    <source>
        <dbReference type="ARBA" id="ARBA00004496"/>
    </source>
</evidence>
<organism evidence="14">
    <name type="scientific">Cryptomonas curvata</name>
    <dbReference type="NCBI Taxonomy" id="233186"/>
    <lineage>
        <taxon>Eukaryota</taxon>
        <taxon>Cryptophyceae</taxon>
        <taxon>Cryptomonadales</taxon>
        <taxon>Cryptomonadaceae</taxon>
        <taxon>Cryptomonas</taxon>
    </lineage>
</organism>
<evidence type="ECO:0000256" key="5">
    <source>
        <dbReference type="ARBA" id="ARBA00012730"/>
    </source>
</evidence>
<evidence type="ECO:0000256" key="9">
    <source>
        <dbReference type="ARBA" id="ARBA00023235"/>
    </source>
</evidence>
<keyword evidence="9 13" id="KW-0413">Isomerase</keyword>
<dbReference type="InterPro" id="IPR036412">
    <property type="entry name" value="HAD-like_sf"/>
</dbReference>
<evidence type="ECO:0000256" key="12">
    <source>
        <dbReference type="PIRSR" id="PIRSR605002-3"/>
    </source>
</evidence>
<comment type="similarity">
    <text evidence="3 13">Belongs to the eukaryotic PMM family.</text>
</comment>
<evidence type="ECO:0000256" key="4">
    <source>
        <dbReference type="ARBA" id="ARBA00011738"/>
    </source>
</evidence>
<feature type="binding site" evidence="12">
    <location>
        <position position="15"/>
    </location>
    <ligand>
        <name>Mg(2+)</name>
        <dbReference type="ChEBI" id="CHEBI:18420"/>
        <label>1</label>
    </ligand>
</feature>
<proteinExistence type="inferred from homology"/>
<feature type="active site" description="Nucleophile" evidence="10">
    <location>
        <position position="15"/>
    </location>
</feature>
<feature type="binding site" evidence="11">
    <location>
        <position position="144"/>
    </location>
    <ligand>
        <name>alpha-D-mannose 1-phosphate</name>
        <dbReference type="ChEBI" id="CHEBI:58409"/>
    </ligand>
</feature>
<dbReference type="GO" id="GO:0006013">
    <property type="term" value="P:mannose metabolic process"/>
    <property type="evidence" value="ECO:0007669"/>
    <property type="project" value="TreeGrafter"/>
</dbReference>
<evidence type="ECO:0000256" key="8">
    <source>
        <dbReference type="ARBA" id="ARBA00022842"/>
    </source>
</evidence>
<dbReference type="Gene3D" id="3.40.50.1000">
    <property type="entry name" value="HAD superfamily/HAD-like"/>
    <property type="match status" value="1"/>
</dbReference>
<evidence type="ECO:0000313" key="14">
    <source>
        <dbReference type="EMBL" id="CAD8655702.1"/>
    </source>
</evidence>
<dbReference type="FunFam" id="3.30.1240.20:FF:000001">
    <property type="entry name" value="Phosphomannomutase"/>
    <property type="match status" value="1"/>
</dbReference>
<comment type="catalytic activity">
    <reaction evidence="13">
        <text>alpha-D-mannose 1-phosphate = D-mannose 6-phosphate</text>
        <dbReference type="Rhea" id="RHEA:11140"/>
        <dbReference type="ChEBI" id="CHEBI:58409"/>
        <dbReference type="ChEBI" id="CHEBI:58735"/>
        <dbReference type="EC" id="5.4.2.8"/>
    </reaction>
</comment>
<dbReference type="SUPFAM" id="SSF56784">
    <property type="entry name" value="HAD-like"/>
    <property type="match status" value="1"/>
</dbReference>
<evidence type="ECO:0000256" key="6">
    <source>
        <dbReference type="ARBA" id="ARBA00022490"/>
    </source>
</evidence>
<accession>A0A7S0N1W6</accession>
<dbReference type="InterPro" id="IPR005002">
    <property type="entry name" value="PMM"/>
</dbReference>
<comment type="subunit">
    <text evidence="4 13">Homodimer.</text>
</comment>
<sequence>MNFMSSRENTLVLFDVDGTLTEPRKVVTPELKEFIKELRKRVTVGVVGGSDLAKAKEQLGEDYLELVDWGFPENGLNAFKDGKSIAVQSLKKHLGDENINRFINYVLRYLSEVNIPIKRGTFIEFRNGMMNISPIGRNCSQEERDAFEEYDKVHKIRQTMVDTLEKEFSDLGLKFSIGGQISFDVFPVGWDKTYCLRFVEGLGYKEIHFFGDKTMPGGNDHEIFEDARTIGHTVTCPADTVKLCGELFP</sequence>
<dbReference type="GO" id="GO:0005829">
    <property type="term" value="C:cytosol"/>
    <property type="evidence" value="ECO:0007669"/>
    <property type="project" value="TreeGrafter"/>
</dbReference>
<dbReference type="AlphaFoldDB" id="A0A7S0N1W6"/>
<feature type="binding site" evidence="12">
    <location>
        <position position="224"/>
    </location>
    <ligand>
        <name>Mg(2+)</name>
        <dbReference type="ChEBI" id="CHEBI:18420"/>
        <label>1</label>
    </ligand>
</feature>
<keyword evidence="8 12" id="KW-0460">Magnesium</keyword>
<evidence type="ECO:0000256" key="2">
    <source>
        <dbReference type="ARBA" id="ARBA00004699"/>
    </source>
</evidence>
<dbReference type="SFLD" id="SFLDS00003">
    <property type="entry name" value="Haloacid_Dehalogenase"/>
    <property type="match status" value="1"/>
</dbReference>
<keyword evidence="6 13" id="KW-0963">Cytoplasm</keyword>
<dbReference type="InterPro" id="IPR006379">
    <property type="entry name" value="HAD-SF_hydro_IIB"/>
</dbReference>
<feature type="binding site" evidence="12">
    <location>
        <position position="212"/>
    </location>
    <ligand>
        <name>Mg(2+)</name>
        <dbReference type="ChEBI" id="CHEBI:18420"/>
        <label>1</label>
    </ligand>
</feature>
<dbReference type="Pfam" id="PF03332">
    <property type="entry name" value="PMM"/>
    <property type="match status" value="1"/>
</dbReference>
<feature type="binding site" evidence="11">
    <location>
        <position position="182"/>
    </location>
    <ligand>
        <name>alpha-D-mannose 1-phosphate</name>
        <dbReference type="ChEBI" id="CHEBI:58409"/>
    </ligand>
</feature>
<feature type="binding site" evidence="11">
    <location>
        <position position="24"/>
    </location>
    <ligand>
        <name>alpha-D-mannose 1-phosphate</name>
        <dbReference type="ChEBI" id="CHEBI:58409"/>
    </ligand>
</feature>
<dbReference type="GO" id="GO:0004615">
    <property type="term" value="F:phosphomannomutase activity"/>
    <property type="evidence" value="ECO:0007669"/>
    <property type="project" value="UniProtKB-EC"/>
</dbReference>
<name>A0A7S0N1W6_9CRYP</name>
<dbReference type="EC" id="5.4.2.8" evidence="5 13"/>
<dbReference type="PANTHER" id="PTHR10466:SF0">
    <property type="entry name" value="PHOSPHOMANNOMUTASE"/>
    <property type="match status" value="1"/>
</dbReference>
<comment type="pathway">
    <text evidence="2 13">Nucleotide-sugar biosynthesis; GDP-alpha-D-mannose biosynthesis; alpha-D-mannose 1-phosphate from D-fructose 6-phosphate: step 2/2.</text>
</comment>
<comment type="function">
    <text evidence="13">Involved in the synthesis of the GDP-mannose and dolichol-phosphate-mannose required for a number of critical mannosyl transfer reactions.</text>
</comment>
<feature type="active site" description="Proton donor/acceptor" evidence="10">
    <location>
        <position position="17"/>
    </location>
</feature>
<feature type="binding site" evidence="12">
    <location>
        <position position="229"/>
    </location>
    <ligand>
        <name>Mg(2+)</name>
        <dbReference type="ChEBI" id="CHEBI:18420"/>
        <label>1</label>
    </ligand>
</feature>
<feature type="binding site" evidence="12">
    <location>
        <position position="226"/>
    </location>
    <ligand>
        <name>Mg(2+)</name>
        <dbReference type="ChEBI" id="CHEBI:18420"/>
        <label>1</label>
    </ligand>
</feature>
<dbReference type="Gene3D" id="3.30.1240.20">
    <property type="match status" value="1"/>
</dbReference>
<gene>
    <name evidence="14" type="ORF">CCUR1050_LOCUS29341</name>
</gene>
<feature type="binding site" evidence="11">
    <location>
        <position position="126"/>
    </location>
    <ligand>
        <name>alpha-D-mannose 1-phosphate</name>
        <dbReference type="ChEBI" id="CHEBI:58409"/>
    </ligand>
</feature>
<dbReference type="PANTHER" id="PTHR10466">
    <property type="entry name" value="PHOSPHOMANNOMUTASE"/>
    <property type="match status" value="1"/>
</dbReference>
<dbReference type="InterPro" id="IPR023214">
    <property type="entry name" value="HAD_sf"/>
</dbReference>
<dbReference type="UniPathway" id="UPA00126">
    <property type="reaction ID" value="UER00424"/>
</dbReference>
<dbReference type="GO" id="GO:0009298">
    <property type="term" value="P:GDP-mannose biosynthetic process"/>
    <property type="evidence" value="ECO:0007669"/>
    <property type="project" value="UniProtKB-UniPathway"/>
</dbReference>
<evidence type="ECO:0000256" key="7">
    <source>
        <dbReference type="ARBA" id="ARBA00022723"/>
    </source>
</evidence>
<comment type="cofactor">
    <cofactor evidence="12">
        <name>Mg(2+)</name>
        <dbReference type="ChEBI" id="CHEBI:18420"/>
    </cofactor>
</comment>
<dbReference type="SFLD" id="SFLDF00445">
    <property type="entry name" value="alpha-phosphomannomutase"/>
    <property type="match status" value="1"/>
</dbReference>
<dbReference type="GO" id="GO:0006487">
    <property type="term" value="P:protein N-linked glycosylation"/>
    <property type="evidence" value="ECO:0007669"/>
    <property type="project" value="TreeGrafter"/>
</dbReference>
<reference evidence="14" key="1">
    <citation type="submission" date="2021-01" db="EMBL/GenBank/DDBJ databases">
        <authorList>
            <person name="Corre E."/>
            <person name="Pelletier E."/>
            <person name="Niang G."/>
            <person name="Scheremetjew M."/>
            <person name="Finn R."/>
            <person name="Kale V."/>
            <person name="Holt S."/>
            <person name="Cochrane G."/>
            <person name="Meng A."/>
            <person name="Brown T."/>
            <person name="Cohen L."/>
        </authorList>
    </citation>
    <scope>NUCLEOTIDE SEQUENCE</scope>
    <source>
        <strain evidence="14">CCAP979/52</strain>
    </source>
</reference>
<dbReference type="InterPro" id="IPR043169">
    <property type="entry name" value="PMM_cap"/>
</dbReference>
<keyword evidence="7 12" id="KW-0479">Metal-binding</keyword>
<dbReference type="SFLD" id="SFLDG01143">
    <property type="entry name" value="C2.B.3:_Phosphomannomutase_Lik"/>
    <property type="match status" value="1"/>
</dbReference>
<evidence type="ECO:0000256" key="3">
    <source>
        <dbReference type="ARBA" id="ARBA00009736"/>
    </source>
</evidence>
<dbReference type="SFLD" id="SFLDG01140">
    <property type="entry name" value="C2.B:_Phosphomannomutase_and_P"/>
    <property type="match status" value="1"/>
</dbReference>
<dbReference type="CDD" id="cd02585">
    <property type="entry name" value="HAD_PMM"/>
    <property type="match status" value="1"/>
</dbReference>